<dbReference type="Pfam" id="PF07534">
    <property type="entry name" value="TLD"/>
    <property type="match status" value="1"/>
</dbReference>
<keyword evidence="8" id="KW-1185">Reference proteome</keyword>
<proteinExistence type="inferred from homology"/>
<comment type="subcellular location">
    <subcellularLocation>
        <location evidence="1">Mitochondrion</location>
    </subcellularLocation>
</comment>
<dbReference type="GO" id="GO:0005739">
    <property type="term" value="C:mitochondrion"/>
    <property type="evidence" value="ECO:0007669"/>
    <property type="project" value="UniProtKB-SubCell"/>
</dbReference>
<organism evidence="7 8">
    <name type="scientific">Novymonas esmeraldas</name>
    <dbReference type="NCBI Taxonomy" id="1808958"/>
    <lineage>
        <taxon>Eukaryota</taxon>
        <taxon>Discoba</taxon>
        <taxon>Euglenozoa</taxon>
        <taxon>Kinetoplastea</taxon>
        <taxon>Metakinetoplastina</taxon>
        <taxon>Trypanosomatida</taxon>
        <taxon>Trypanosomatidae</taxon>
        <taxon>Novymonas</taxon>
    </lineage>
</organism>
<evidence type="ECO:0000256" key="1">
    <source>
        <dbReference type="ARBA" id="ARBA00004173"/>
    </source>
</evidence>
<feature type="compositionally biased region" description="Low complexity" evidence="5">
    <location>
        <begin position="473"/>
        <end position="494"/>
    </location>
</feature>
<name>A0AAW0F883_9TRYP</name>
<sequence length="600" mass="62955">MAHTNAAPPRPSVHDAYAGLAIKPPCIARRVLPVFPPPGYHMYDAYRNCFQYRPGAYRRLLEAAAREEHARLHGLPFAGGGAAAAAAAAPRTCCRCALDAAQLFASSGDVPRPPLPLSRCELHEVLLSLPPRWQVYPWRLCFDTAVDGVSLASLYRRLAVVEAQQSQVRTVALGIFFVHDRDDAGTVTAATSTNTSCGASPLSACSSAAHSYRMAARQPSARRYGAAAATRSHSVIGCFTPEVPSLHQRLANIYYGSTDTTVFRLDQLQPDSARGAWMASDMEQRGSSQRGSTAATTAAAAAAAAVQSFGYATFATADDVAAAAAPVPLPSRVTIEHPTCPRRRADEPAKRPPSLFTTAGANNGSSRSRSTTATAVATPSTVRVPAALSSPTSALARRRRPLVVPEAPLLERFTWCGRADNRRFIVCNPQFVAIGGGKSGAALYVDEALQYGTSSRWCETFNAPCLVGPRVAATADSPSSTATSPSSTATSPSSRGGGDGGGVGGGGGGGRGGRSSADNLSHREFAISRVVWFSIVEDKRTLRTMTNPDPLASETPHNCGCGRCGHTDEEEDVVTAGVAATARCAFAHRCEAPLPPPAPL</sequence>
<dbReference type="EMBL" id="JAECZO010000015">
    <property type="protein sequence ID" value="KAK7201440.1"/>
    <property type="molecule type" value="Genomic_DNA"/>
</dbReference>
<feature type="compositionally biased region" description="Low complexity" evidence="5">
    <location>
        <begin position="365"/>
        <end position="376"/>
    </location>
</feature>
<dbReference type="Proteomes" id="UP001430356">
    <property type="component" value="Unassembled WGS sequence"/>
</dbReference>
<accession>A0AAW0F883</accession>
<evidence type="ECO:0000256" key="5">
    <source>
        <dbReference type="SAM" id="MobiDB-lite"/>
    </source>
</evidence>
<keyword evidence="3" id="KW-0496">Mitochondrion</keyword>
<evidence type="ECO:0000256" key="3">
    <source>
        <dbReference type="ARBA" id="ARBA00023128"/>
    </source>
</evidence>
<dbReference type="SMART" id="SM00584">
    <property type="entry name" value="TLDc"/>
    <property type="match status" value="1"/>
</dbReference>
<feature type="compositionally biased region" description="Gly residues" evidence="5">
    <location>
        <begin position="495"/>
        <end position="513"/>
    </location>
</feature>
<protein>
    <recommendedName>
        <fullName evidence="4">Oxidation resistance protein 1</fullName>
    </recommendedName>
</protein>
<dbReference type="PANTHER" id="PTHR23354">
    <property type="entry name" value="NUCLEOLAR PROTEIN 7/ESTROGEN RECEPTOR COACTIVATOR-RELATED"/>
    <property type="match status" value="1"/>
</dbReference>
<feature type="region of interest" description="Disordered" evidence="5">
    <location>
        <begin position="473"/>
        <end position="518"/>
    </location>
</feature>
<feature type="region of interest" description="Disordered" evidence="5">
    <location>
        <begin position="340"/>
        <end position="376"/>
    </location>
</feature>
<evidence type="ECO:0000259" key="6">
    <source>
        <dbReference type="SMART" id="SM00584"/>
    </source>
</evidence>
<gene>
    <name evidence="7" type="ORF">NESM_000206800</name>
</gene>
<evidence type="ECO:0000256" key="4">
    <source>
        <dbReference type="ARBA" id="ARBA00040604"/>
    </source>
</evidence>
<comment type="similarity">
    <text evidence="2">Belongs to the OXR1 family.</text>
</comment>
<evidence type="ECO:0000256" key="2">
    <source>
        <dbReference type="ARBA" id="ARBA00009540"/>
    </source>
</evidence>
<evidence type="ECO:0000313" key="7">
    <source>
        <dbReference type="EMBL" id="KAK7201440.1"/>
    </source>
</evidence>
<comment type="caution">
    <text evidence="7">The sequence shown here is derived from an EMBL/GenBank/DDBJ whole genome shotgun (WGS) entry which is preliminary data.</text>
</comment>
<dbReference type="InterPro" id="IPR006571">
    <property type="entry name" value="TLDc_dom"/>
</dbReference>
<dbReference type="AlphaFoldDB" id="A0AAW0F883"/>
<feature type="domain" description="TLDc" evidence="6">
    <location>
        <begin position="114"/>
        <end position="579"/>
    </location>
</feature>
<dbReference type="PANTHER" id="PTHR23354:SF62">
    <property type="entry name" value="MUSTARD, ISOFORM V"/>
    <property type="match status" value="1"/>
</dbReference>
<reference evidence="7 8" key="1">
    <citation type="journal article" date="2021" name="MBio">
        <title>A New Model Trypanosomatid, Novymonas esmeraldas: Genomic Perception of Its 'Candidatus Pandoraea novymonadis' Endosymbiont.</title>
        <authorList>
            <person name="Zakharova A."/>
            <person name="Saura A."/>
            <person name="Butenko A."/>
            <person name="Podesvova L."/>
            <person name="Warmusova S."/>
            <person name="Kostygov A.Y."/>
            <person name="Nenarokova A."/>
            <person name="Lukes J."/>
            <person name="Opperdoes F.R."/>
            <person name="Yurchenko V."/>
        </authorList>
    </citation>
    <scope>NUCLEOTIDE SEQUENCE [LARGE SCALE GENOMIC DNA]</scope>
    <source>
        <strain evidence="7 8">E262AT.01</strain>
    </source>
</reference>
<feature type="compositionally biased region" description="Polar residues" evidence="5">
    <location>
        <begin position="355"/>
        <end position="364"/>
    </location>
</feature>
<evidence type="ECO:0000313" key="8">
    <source>
        <dbReference type="Proteomes" id="UP001430356"/>
    </source>
</evidence>